<dbReference type="EMBL" id="CM056813">
    <property type="protein sequence ID" value="KAJ8639591.1"/>
    <property type="molecule type" value="Genomic_DNA"/>
</dbReference>
<evidence type="ECO:0000313" key="2">
    <source>
        <dbReference type="Proteomes" id="UP001234297"/>
    </source>
</evidence>
<keyword evidence="2" id="KW-1185">Reference proteome</keyword>
<sequence length="71" mass="7809">MPKMVSLLELPETLEPELSRRTTLKAKDNDDDRLSVAQAVLISLNPDELADAVATTAQQETDDEARLDDNA</sequence>
<comment type="caution">
    <text evidence="1">The sequence shown here is derived from an EMBL/GenBank/DDBJ whole genome shotgun (WGS) entry which is preliminary data.</text>
</comment>
<accession>A0ACC2M2P6</accession>
<name>A0ACC2M2P6_PERAE</name>
<proteinExistence type="predicted"/>
<evidence type="ECO:0000313" key="1">
    <source>
        <dbReference type="EMBL" id="KAJ8639591.1"/>
    </source>
</evidence>
<protein>
    <submittedName>
        <fullName evidence="1">Uncharacterized protein</fullName>
    </submittedName>
</protein>
<organism evidence="1 2">
    <name type="scientific">Persea americana</name>
    <name type="common">Avocado</name>
    <dbReference type="NCBI Taxonomy" id="3435"/>
    <lineage>
        <taxon>Eukaryota</taxon>
        <taxon>Viridiplantae</taxon>
        <taxon>Streptophyta</taxon>
        <taxon>Embryophyta</taxon>
        <taxon>Tracheophyta</taxon>
        <taxon>Spermatophyta</taxon>
        <taxon>Magnoliopsida</taxon>
        <taxon>Magnoliidae</taxon>
        <taxon>Laurales</taxon>
        <taxon>Lauraceae</taxon>
        <taxon>Persea</taxon>
    </lineage>
</organism>
<gene>
    <name evidence="1" type="ORF">MRB53_016285</name>
</gene>
<reference evidence="1 2" key="1">
    <citation type="journal article" date="2022" name="Hortic Res">
        <title>A haplotype resolved chromosomal level avocado genome allows analysis of novel avocado genes.</title>
        <authorList>
            <person name="Nath O."/>
            <person name="Fletcher S.J."/>
            <person name="Hayward A."/>
            <person name="Shaw L.M."/>
            <person name="Masouleh A.K."/>
            <person name="Furtado A."/>
            <person name="Henry R.J."/>
            <person name="Mitter N."/>
        </authorList>
    </citation>
    <scope>NUCLEOTIDE SEQUENCE [LARGE SCALE GENOMIC DNA]</scope>
    <source>
        <strain evidence="2">cv. Hass</strain>
    </source>
</reference>
<dbReference type="Proteomes" id="UP001234297">
    <property type="component" value="Chromosome 5"/>
</dbReference>